<sequence length="777" mass="85233">MTTASVLEGTVRATQFVGNIALSPALTASALVLLAFAPPHIVSRVTGFKFIQKYVGISGLKIALRVLLGLGLVRALNRLQNIRASNNWRLLGHGGWNWTEEIAVVTGGCNGIGKATVLGLVRKGVRVAILDVADLPADLARLDTVFYWKCDITSPHAVNEAADKIRENLGHPSILINNAGITNKSTILDSAPEKVAKVFGVNILSHWYTVKAFLPTMILRNKGHIVTVASVASFVALPTEVEYSASKSAALTFHEGLSCEVKNVYKAPGVMTTVVHPILQQKNCSFSRRGQRMGRPPRMRKLPYGSCEIINFDDDSGEDPKQTTNSPASSDLSCPSPSYDTESESLESTDLDPCRPVAYSSGLPYSSLADLFSFIEAIYDLPIALPHNLDRSSSASPHNPVHDILSNPELFYKFHSDFVIGPTFSDPFRQAIMIVLNRSEGVVLDAYSTVTSLWDAGNNKIKAFDEMDLGQGSRCLKKLQTPTIAHPEDAAAVIMLGQILVVYHIAVLGTSSHAIVRRSLLLAKDWYPWLLNESALHPITITPILVDTVESLVKREIPVVRAPPDPDCSIVDRSAGLCVGLLHLQYEVCRIGHLAKTSTVAAESGAVEPTSTNRYVGMYGEELEAVRTQVLNWEPRPPKTFFTRYTQHEVSAMMMQARVYRLATLLIIHRLRYPLGVEDEPAERLAMAIAAELECFVQWVPDDMKGVSIGFPLLVAMLEIDHISEDAIRYVSPLTAQPTYVEQLRAFVRLTRAARDMGFCGLWFCLVEKGLSIPVLA</sequence>
<dbReference type="InterPro" id="IPR020904">
    <property type="entry name" value="Sc_DH/Rdtase_CS"/>
</dbReference>
<dbReference type="GO" id="GO:0016616">
    <property type="term" value="F:oxidoreductase activity, acting on the CH-OH group of donors, NAD or NADP as acceptor"/>
    <property type="evidence" value="ECO:0007669"/>
    <property type="project" value="TreeGrafter"/>
</dbReference>
<dbReference type="EMBL" id="JOWA01000108">
    <property type="protein sequence ID" value="KEZ41733.1"/>
    <property type="molecule type" value="Genomic_DNA"/>
</dbReference>
<dbReference type="PANTHER" id="PTHR24322">
    <property type="entry name" value="PKSB"/>
    <property type="match status" value="1"/>
</dbReference>
<gene>
    <name evidence="6" type="ORF">SAPIO_CDS6927</name>
</gene>
<evidence type="ECO:0000256" key="5">
    <source>
        <dbReference type="SAM" id="Phobius"/>
    </source>
</evidence>
<dbReference type="OrthoDB" id="4137815at2759"/>
<comment type="similarity">
    <text evidence="1">Belongs to the short-chain dehydrogenases/reductases (SDR) family.</text>
</comment>
<dbReference type="HOGENOM" id="CLU_360212_0_0_1"/>
<keyword evidence="2" id="KW-0521">NADP</keyword>
<feature type="region of interest" description="Disordered" evidence="4">
    <location>
        <begin position="313"/>
        <end position="351"/>
    </location>
</feature>
<dbReference type="PRINTS" id="PR00080">
    <property type="entry name" value="SDRFAMILY"/>
</dbReference>
<dbReference type="InterPro" id="IPR036291">
    <property type="entry name" value="NAD(P)-bd_dom_sf"/>
</dbReference>
<dbReference type="VEuPathDB" id="FungiDB:SAPIO_CDS6927"/>
<feature type="transmembrane region" description="Helical" evidence="5">
    <location>
        <begin position="20"/>
        <end position="42"/>
    </location>
</feature>
<organism evidence="6 7">
    <name type="scientific">Pseudallescheria apiosperma</name>
    <name type="common">Scedosporium apiospermum</name>
    <dbReference type="NCBI Taxonomy" id="563466"/>
    <lineage>
        <taxon>Eukaryota</taxon>
        <taxon>Fungi</taxon>
        <taxon>Dikarya</taxon>
        <taxon>Ascomycota</taxon>
        <taxon>Pezizomycotina</taxon>
        <taxon>Sordariomycetes</taxon>
        <taxon>Hypocreomycetidae</taxon>
        <taxon>Microascales</taxon>
        <taxon>Microascaceae</taxon>
        <taxon>Scedosporium</taxon>
    </lineage>
</organism>
<evidence type="ECO:0000313" key="6">
    <source>
        <dbReference type="EMBL" id="KEZ41733.1"/>
    </source>
</evidence>
<accession>A0A084G321</accession>
<evidence type="ECO:0000256" key="4">
    <source>
        <dbReference type="SAM" id="MobiDB-lite"/>
    </source>
</evidence>
<dbReference type="GeneID" id="27725999"/>
<name>A0A084G321_PSEDA</name>
<feature type="transmembrane region" description="Helical" evidence="5">
    <location>
        <begin position="54"/>
        <end position="76"/>
    </location>
</feature>
<dbReference type="PRINTS" id="PR00081">
    <property type="entry name" value="GDHRDH"/>
</dbReference>
<comment type="caution">
    <text evidence="6">The sequence shown here is derived from an EMBL/GenBank/DDBJ whole genome shotgun (WGS) entry which is preliminary data.</text>
</comment>
<reference evidence="6 7" key="1">
    <citation type="journal article" date="2014" name="Genome Announc.">
        <title>Draft genome sequence of the pathogenic fungus Scedosporium apiospermum.</title>
        <authorList>
            <person name="Vandeputte P."/>
            <person name="Ghamrawi S."/>
            <person name="Rechenmann M."/>
            <person name="Iltis A."/>
            <person name="Giraud S."/>
            <person name="Fleury M."/>
            <person name="Thornton C."/>
            <person name="Delhaes L."/>
            <person name="Meyer W."/>
            <person name="Papon N."/>
            <person name="Bouchara J.P."/>
        </authorList>
    </citation>
    <scope>NUCLEOTIDE SEQUENCE [LARGE SCALE GENOMIC DNA]</scope>
    <source>
        <strain evidence="6 7">IHEM 14462</strain>
    </source>
</reference>
<keyword evidence="3" id="KW-0560">Oxidoreductase</keyword>
<protein>
    <submittedName>
        <fullName evidence="6">Uncharacterized protein</fullName>
    </submittedName>
</protein>
<feature type="compositionally biased region" description="Polar residues" evidence="4">
    <location>
        <begin position="322"/>
        <end position="340"/>
    </location>
</feature>
<dbReference type="InterPro" id="IPR002347">
    <property type="entry name" value="SDR_fam"/>
</dbReference>
<dbReference type="AlphaFoldDB" id="A0A084G321"/>
<dbReference type="SUPFAM" id="SSF51735">
    <property type="entry name" value="NAD(P)-binding Rossmann-fold domains"/>
    <property type="match status" value="1"/>
</dbReference>
<dbReference type="KEGG" id="sapo:SAPIO_CDS6927"/>
<feature type="compositionally biased region" description="Acidic residues" evidence="4">
    <location>
        <begin position="341"/>
        <end position="350"/>
    </location>
</feature>
<keyword evidence="5" id="KW-0812">Transmembrane</keyword>
<evidence type="ECO:0000256" key="3">
    <source>
        <dbReference type="ARBA" id="ARBA00023002"/>
    </source>
</evidence>
<proteinExistence type="inferred from homology"/>
<keyword evidence="7" id="KW-1185">Reference proteome</keyword>
<keyword evidence="5" id="KW-0472">Membrane</keyword>
<dbReference type="PROSITE" id="PS00061">
    <property type="entry name" value="ADH_SHORT"/>
    <property type="match status" value="1"/>
</dbReference>
<evidence type="ECO:0000313" key="7">
    <source>
        <dbReference type="Proteomes" id="UP000028545"/>
    </source>
</evidence>
<dbReference type="PANTHER" id="PTHR24322:SF736">
    <property type="entry name" value="RETINOL DEHYDROGENASE 10"/>
    <property type="match status" value="1"/>
</dbReference>
<evidence type="ECO:0000256" key="2">
    <source>
        <dbReference type="ARBA" id="ARBA00022857"/>
    </source>
</evidence>
<dbReference type="Proteomes" id="UP000028545">
    <property type="component" value="Unassembled WGS sequence"/>
</dbReference>
<dbReference type="Gene3D" id="3.40.50.720">
    <property type="entry name" value="NAD(P)-binding Rossmann-like Domain"/>
    <property type="match status" value="1"/>
</dbReference>
<dbReference type="RefSeq" id="XP_016641532.1">
    <property type="nucleotide sequence ID" value="XM_016788895.1"/>
</dbReference>
<dbReference type="Pfam" id="PF00106">
    <property type="entry name" value="adh_short"/>
    <property type="match status" value="1"/>
</dbReference>
<evidence type="ECO:0000256" key="1">
    <source>
        <dbReference type="ARBA" id="ARBA00006484"/>
    </source>
</evidence>
<keyword evidence="5" id="KW-1133">Transmembrane helix</keyword>